<keyword evidence="8" id="KW-1185">Reference proteome</keyword>
<gene>
    <name evidence="7" type="ORF">EDC62_0995</name>
</gene>
<dbReference type="InterPro" id="IPR022781">
    <property type="entry name" value="Flagellar_biosynth_FliO"/>
</dbReference>
<evidence type="ECO:0000313" key="7">
    <source>
        <dbReference type="EMBL" id="RPE70513.1"/>
    </source>
</evidence>
<evidence type="ECO:0000256" key="2">
    <source>
        <dbReference type="ARBA" id="ARBA00022475"/>
    </source>
</evidence>
<evidence type="ECO:0000256" key="5">
    <source>
        <dbReference type="ARBA" id="ARBA00023136"/>
    </source>
</evidence>
<sequence length="120" mass="12662">MAEFNVGSLLLQAVGGLAVTGGLLFAMVVWLRRLQERTGSAAAKIRLVGHLALSARDRLQVVEVAGEHLLIGVGGTQGPTLLRVLPAPEATDPGSAPVPTESFAQRLGDAMRLRQREVQS</sequence>
<dbReference type="Proteomes" id="UP000272193">
    <property type="component" value="Unassembled WGS sequence"/>
</dbReference>
<reference evidence="7 8" key="1">
    <citation type="submission" date="2018-11" db="EMBL/GenBank/DDBJ databases">
        <title>Genomic Encyclopedia of Type Strains, Phase IV (KMG-IV): sequencing the most valuable type-strain genomes for metagenomic binning, comparative biology and taxonomic classification.</title>
        <authorList>
            <person name="Goeker M."/>
        </authorList>
    </citation>
    <scope>NUCLEOTIDE SEQUENCE [LARGE SCALE GENOMIC DNA]</scope>
    <source>
        <strain evidence="7 8">DSM 101684</strain>
    </source>
</reference>
<organism evidence="7 8">
    <name type="scientific">Tibeticola sediminis</name>
    <dbReference type="NCBI Taxonomy" id="1917811"/>
    <lineage>
        <taxon>Bacteria</taxon>
        <taxon>Pseudomonadati</taxon>
        <taxon>Pseudomonadota</taxon>
        <taxon>Betaproteobacteria</taxon>
        <taxon>Burkholderiales</taxon>
        <taxon>Comamonadaceae</taxon>
        <taxon>Tibeticola</taxon>
    </lineage>
</organism>
<keyword evidence="2" id="KW-1003">Cell membrane</keyword>
<evidence type="ECO:0000256" key="6">
    <source>
        <dbReference type="SAM" id="Phobius"/>
    </source>
</evidence>
<dbReference type="EMBL" id="RKQL01000002">
    <property type="protein sequence ID" value="RPE70513.1"/>
    <property type="molecule type" value="Genomic_DNA"/>
</dbReference>
<evidence type="ECO:0000256" key="3">
    <source>
        <dbReference type="ARBA" id="ARBA00022692"/>
    </source>
</evidence>
<dbReference type="GO" id="GO:0016020">
    <property type="term" value="C:membrane"/>
    <property type="evidence" value="ECO:0007669"/>
    <property type="project" value="InterPro"/>
</dbReference>
<feature type="transmembrane region" description="Helical" evidence="6">
    <location>
        <begin position="6"/>
        <end position="31"/>
    </location>
</feature>
<evidence type="ECO:0000256" key="4">
    <source>
        <dbReference type="ARBA" id="ARBA00022989"/>
    </source>
</evidence>
<dbReference type="Pfam" id="PF04347">
    <property type="entry name" value="FliO"/>
    <property type="match status" value="1"/>
</dbReference>
<comment type="caution">
    <text evidence="7">The sequence shown here is derived from an EMBL/GenBank/DDBJ whole genome shotgun (WGS) entry which is preliminary data.</text>
</comment>
<accession>A0A3N4UJ79</accession>
<protein>
    <submittedName>
        <fullName evidence="7">Flagellar biogenesis protein FliO</fullName>
    </submittedName>
</protein>
<comment type="subcellular location">
    <subcellularLocation>
        <location evidence="1">Cell membrane</location>
    </subcellularLocation>
</comment>
<proteinExistence type="predicted"/>
<keyword evidence="3 6" id="KW-0812">Transmembrane</keyword>
<evidence type="ECO:0000256" key="1">
    <source>
        <dbReference type="ARBA" id="ARBA00004236"/>
    </source>
</evidence>
<keyword evidence="7" id="KW-0969">Cilium</keyword>
<keyword evidence="7" id="KW-0282">Flagellum</keyword>
<keyword evidence="5 6" id="KW-0472">Membrane</keyword>
<dbReference type="GO" id="GO:0044781">
    <property type="term" value="P:bacterial-type flagellum organization"/>
    <property type="evidence" value="ECO:0007669"/>
    <property type="project" value="InterPro"/>
</dbReference>
<evidence type="ECO:0000313" key="8">
    <source>
        <dbReference type="Proteomes" id="UP000272193"/>
    </source>
</evidence>
<name>A0A3N4UJ79_9BURK</name>
<keyword evidence="7" id="KW-0966">Cell projection</keyword>
<dbReference type="RefSeq" id="WP_170159013.1">
    <property type="nucleotide sequence ID" value="NZ_RKQL01000002.1"/>
</dbReference>
<keyword evidence="4 6" id="KW-1133">Transmembrane helix</keyword>
<dbReference type="AlphaFoldDB" id="A0A3N4UJ79"/>